<dbReference type="RefSeq" id="WP_021686951.1">
    <property type="nucleotide sequence ID" value="NZ_KI260564.1"/>
</dbReference>
<keyword evidence="1" id="KW-0812">Transmembrane</keyword>
<feature type="transmembrane region" description="Helical" evidence="1">
    <location>
        <begin position="24"/>
        <end position="48"/>
    </location>
</feature>
<sequence>MTKKHIFIYIGACLSLFVPAPARFAYGIVLIIFADIILMTVIAVKLLLQRLKLDLYKNFLCALAAAGMSVFVFELLSLWSPVTLFTLGFTVYLIPLSAFVMHAVAEEKKNDEDTLIGGLQDCTFLSAAGLLFFAVRELFAYGSLSFPDSEGINVFSLLPDFIPFPVFLWAGIPGSLILLALFVTVLAFVYRKLEANSKEESEQ</sequence>
<protein>
    <submittedName>
        <fullName evidence="2">Uncharacterized protein</fullName>
    </submittedName>
</protein>
<accession>A0ABN0NZV3</accession>
<reference evidence="2 3" key="1">
    <citation type="submission" date="2013-08" db="EMBL/GenBank/DDBJ databases">
        <authorList>
            <person name="Weinstock G."/>
            <person name="Sodergren E."/>
            <person name="Wylie T."/>
            <person name="Fulton L."/>
            <person name="Fulton R."/>
            <person name="Fronick C."/>
            <person name="O'Laughlin M."/>
            <person name="Godfrey J."/>
            <person name="Miner T."/>
            <person name="Herter B."/>
            <person name="Appelbaum E."/>
            <person name="Cordes M."/>
            <person name="Lek S."/>
            <person name="Wollam A."/>
            <person name="Pepin K.H."/>
            <person name="Palsikar V.B."/>
            <person name="Mitreva M."/>
            <person name="Wilson R.K."/>
        </authorList>
    </citation>
    <scope>NUCLEOTIDE SEQUENCE [LARGE SCALE GENOMIC DNA]</scope>
    <source>
        <strain evidence="2 3">ATCC 700332</strain>
    </source>
</reference>
<evidence type="ECO:0000313" key="3">
    <source>
        <dbReference type="Proteomes" id="UP000016649"/>
    </source>
</evidence>
<feature type="transmembrane region" description="Helical" evidence="1">
    <location>
        <begin position="124"/>
        <end position="146"/>
    </location>
</feature>
<keyword evidence="1" id="KW-0472">Membrane</keyword>
<proteinExistence type="predicted"/>
<evidence type="ECO:0000256" key="1">
    <source>
        <dbReference type="SAM" id="Phobius"/>
    </source>
</evidence>
<name>A0ABN0NZV3_TRELE</name>
<keyword evidence="3" id="KW-1185">Reference proteome</keyword>
<organism evidence="2 3">
    <name type="scientific">Treponema lecithinolyticum ATCC 700332</name>
    <dbReference type="NCBI Taxonomy" id="1321815"/>
    <lineage>
        <taxon>Bacteria</taxon>
        <taxon>Pseudomonadati</taxon>
        <taxon>Spirochaetota</taxon>
        <taxon>Spirochaetia</taxon>
        <taxon>Spirochaetales</taxon>
        <taxon>Treponemataceae</taxon>
        <taxon>Treponema</taxon>
    </lineage>
</organism>
<evidence type="ECO:0000313" key="2">
    <source>
        <dbReference type="EMBL" id="ERJ93638.1"/>
    </source>
</evidence>
<feature type="transmembrane region" description="Helical" evidence="1">
    <location>
        <begin position="166"/>
        <end position="190"/>
    </location>
</feature>
<feature type="transmembrane region" description="Helical" evidence="1">
    <location>
        <begin position="60"/>
        <end position="79"/>
    </location>
</feature>
<dbReference type="Proteomes" id="UP000016649">
    <property type="component" value="Unassembled WGS sequence"/>
</dbReference>
<feature type="transmembrane region" description="Helical" evidence="1">
    <location>
        <begin position="85"/>
        <end position="104"/>
    </location>
</feature>
<keyword evidence="1" id="KW-1133">Transmembrane helix</keyword>
<comment type="caution">
    <text evidence="2">The sequence shown here is derived from an EMBL/GenBank/DDBJ whole genome shotgun (WGS) entry which is preliminary data.</text>
</comment>
<dbReference type="EMBL" id="AWVH01000023">
    <property type="protein sequence ID" value="ERJ93638.1"/>
    <property type="molecule type" value="Genomic_DNA"/>
</dbReference>
<gene>
    <name evidence="2" type="ORF">HMPREF9193_00727</name>
</gene>